<sequence>MSINQGPRDEISPHAEIDDLLFELHRKMIVREMKKKLSNQNEKKAKVAMKTDASFSRFSSKYFSKVLSSLSPDQKRTIEYYVIPVSKESVSVILGLPLGGLEFCKDHDVGKQFILSKYGKNMLPSVRFFGDKFIRREVMSKDKSSSFRAKLDCGVGTMLPDNFKEKLCSIVFSHSSTNHVSNSKFCEDVVISVLRLLCEESSSRNADQNNENIAGGQNLSCGAIQNEKEGIVYDIHSNDDNDGILSGERNRSSAAAALRNNSPDVEYLVLDHEKRYFVAICRLADNTKWHSYDAVDINNVKAKFSSFGHSLMKGGHVLSYVMFVFCRVLFHKSHPSKSKRQYFFSSIGELLLTDLTCADSEKIKRSFVGAASARKLHLYDMLYFPILHHEHSFFFIVDIKDIMLVFVDSLNEKMNNFHTVWDSYEGSSIDFCSFKRVYPSVPKQSYWYI</sequence>
<name>A0A0E0KF81_ORYPU</name>
<dbReference type="HOGENOM" id="CLU_610296_0_0_1"/>
<dbReference type="AlphaFoldDB" id="A0A0E0KF81"/>
<dbReference type="SUPFAM" id="SSF54001">
    <property type="entry name" value="Cysteine proteinases"/>
    <property type="match status" value="1"/>
</dbReference>
<evidence type="ECO:0000313" key="2">
    <source>
        <dbReference type="Proteomes" id="UP000026962"/>
    </source>
</evidence>
<keyword evidence="2" id="KW-1185">Reference proteome</keyword>
<evidence type="ECO:0000313" key="1">
    <source>
        <dbReference type="EnsemblPlants" id="OPUNC03G20700.1"/>
    </source>
</evidence>
<dbReference type="Gramene" id="OPUNC03G20700.1">
    <property type="protein sequence ID" value="OPUNC03G20700.1"/>
    <property type="gene ID" value="OPUNC03G20700"/>
</dbReference>
<reference evidence="1" key="2">
    <citation type="submission" date="2018-05" db="EMBL/GenBank/DDBJ databases">
        <title>OpunRS2 (Oryza punctata Reference Sequence Version 2).</title>
        <authorList>
            <person name="Zhang J."/>
            <person name="Kudrna D."/>
            <person name="Lee S."/>
            <person name="Talag J."/>
            <person name="Welchert J."/>
            <person name="Wing R.A."/>
        </authorList>
    </citation>
    <scope>NUCLEOTIDE SEQUENCE [LARGE SCALE GENOMIC DNA]</scope>
</reference>
<organism evidence="1">
    <name type="scientific">Oryza punctata</name>
    <name type="common">Red rice</name>
    <dbReference type="NCBI Taxonomy" id="4537"/>
    <lineage>
        <taxon>Eukaryota</taxon>
        <taxon>Viridiplantae</taxon>
        <taxon>Streptophyta</taxon>
        <taxon>Embryophyta</taxon>
        <taxon>Tracheophyta</taxon>
        <taxon>Spermatophyta</taxon>
        <taxon>Magnoliopsida</taxon>
        <taxon>Liliopsida</taxon>
        <taxon>Poales</taxon>
        <taxon>Poaceae</taxon>
        <taxon>BOP clade</taxon>
        <taxon>Oryzoideae</taxon>
        <taxon>Oryzeae</taxon>
        <taxon>Oryzinae</taxon>
        <taxon>Oryza</taxon>
    </lineage>
</organism>
<protein>
    <recommendedName>
        <fullName evidence="3">Ubiquitin-like protease family profile domain-containing protein</fullName>
    </recommendedName>
</protein>
<dbReference type="EnsemblPlants" id="OPUNC03G20700.1">
    <property type="protein sequence ID" value="OPUNC03G20700.1"/>
    <property type="gene ID" value="OPUNC03G20700"/>
</dbReference>
<dbReference type="Proteomes" id="UP000026962">
    <property type="component" value="Chromosome 3"/>
</dbReference>
<accession>A0A0E0KF81</accession>
<proteinExistence type="predicted"/>
<evidence type="ECO:0008006" key="3">
    <source>
        <dbReference type="Google" id="ProtNLM"/>
    </source>
</evidence>
<dbReference type="InterPro" id="IPR038765">
    <property type="entry name" value="Papain-like_cys_pep_sf"/>
</dbReference>
<dbReference type="Gene3D" id="3.40.395.10">
    <property type="entry name" value="Adenoviral Proteinase, Chain A"/>
    <property type="match status" value="1"/>
</dbReference>
<reference evidence="1" key="1">
    <citation type="submission" date="2015-04" db="UniProtKB">
        <authorList>
            <consortium name="EnsemblPlants"/>
        </authorList>
    </citation>
    <scope>IDENTIFICATION</scope>
</reference>